<reference evidence="2 3" key="1">
    <citation type="submission" date="2020-08" db="EMBL/GenBank/DDBJ databases">
        <title>Sequencing the genomes of 1000 actinobacteria strains.</title>
        <authorList>
            <person name="Klenk H.-P."/>
        </authorList>
    </citation>
    <scope>NUCLEOTIDE SEQUENCE [LARGE SCALE GENOMIC DNA]</scope>
    <source>
        <strain evidence="2 3">DSM 44320</strain>
    </source>
</reference>
<dbReference type="RefSeq" id="WP_183655307.1">
    <property type="nucleotide sequence ID" value="NZ_BAAAXX010000160.1"/>
</dbReference>
<feature type="region of interest" description="Disordered" evidence="1">
    <location>
        <begin position="1"/>
        <end position="23"/>
    </location>
</feature>
<organism evidence="2 3">
    <name type="scientific">Nonomuraea dietziae</name>
    <dbReference type="NCBI Taxonomy" id="65515"/>
    <lineage>
        <taxon>Bacteria</taxon>
        <taxon>Bacillati</taxon>
        <taxon>Actinomycetota</taxon>
        <taxon>Actinomycetes</taxon>
        <taxon>Streptosporangiales</taxon>
        <taxon>Streptosporangiaceae</taxon>
        <taxon>Nonomuraea</taxon>
    </lineage>
</organism>
<gene>
    <name evidence="2" type="ORF">FHR33_006371</name>
</gene>
<evidence type="ECO:0000313" key="3">
    <source>
        <dbReference type="Proteomes" id="UP000579945"/>
    </source>
</evidence>
<dbReference type="AlphaFoldDB" id="A0A7W5V9A5"/>
<comment type="caution">
    <text evidence="2">The sequence shown here is derived from an EMBL/GenBank/DDBJ whole genome shotgun (WGS) entry which is preliminary data.</text>
</comment>
<protein>
    <submittedName>
        <fullName evidence="2">Molybdopterin converting factor small subunit</fullName>
    </submittedName>
</protein>
<evidence type="ECO:0000256" key="1">
    <source>
        <dbReference type="SAM" id="MobiDB-lite"/>
    </source>
</evidence>
<dbReference type="GeneID" id="95392653"/>
<evidence type="ECO:0000313" key="2">
    <source>
        <dbReference type="EMBL" id="MBB3730511.1"/>
    </source>
</evidence>
<dbReference type="Proteomes" id="UP000579945">
    <property type="component" value="Unassembled WGS sequence"/>
</dbReference>
<dbReference type="EMBL" id="JACIBV010000001">
    <property type="protein sequence ID" value="MBB3730511.1"/>
    <property type="molecule type" value="Genomic_DNA"/>
</dbReference>
<name>A0A7W5V9A5_9ACTN</name>
<keyword evidence="3" id="KW-1185">Reference proteome</keyword>
<proteinExistence type="predicted"/>
<accession>A0A7W5V9A5</accession>
<sequence>MNGSSGEGLDISRADLRGTGAGLGETGTTWLEAVGALRAHLEGEGDPWGEDVESMVKAGYLAVTRKALEVFEALGERQVTSGDDVRAMEANYRHAEQRSGEDAVRLGRAIERL</sequence>